<dbReference type="PANTHER" id="PTHR13526:SF8">
    <property type="entry name" value="TRANSCRIPTION FACTOR SPT20 HOMOLOG"/>
    <property type="match status" value="1"/>
</dbReference>
<evidence type="ECO:0000256" key="1">
    <source>
        <dbReference type="SAM" id="MobiDB-lite"/>
    </source>
</evidence>
<protein>
    <recommendedName>
        <fullName evidence="2">Spt20-like SEP domain-containing protein</fullName>
    </recommendedName>
</protein>
<feature type="compositionally biased region" description="Low complexity" evidence="1">
    <location>
        <begin position="414"/>
        <end position="450"/>
    </location>
</feature>
<dbReference type="InterPro" id="IPR021950">
    <property type="entry name" value="Spt20"/>
</dbReference>
<keyword evidence="4" id="KW-1185">Reference proteome</keyword>
<reference evidence="3 4" key="1">
    <citation type="journal article" date="2016" name="Proc. Natl. Acad. Sci. U.S.A.">
        <title>Lipid metabolic changes in an early divergent fungus govern the establishment of a mutualistic symbiosis with endobacteria.</title>
        <authorList>
            <person name="Lastovetsky O.A."/>
            <person name="Gaspar M.L."/>
            <person name="Mondo S.J."/>
            <person name="LaButti K.M."/>
            <person name="Sandor L."/>
            <person name="Grigoriev I.V."/>
            <person name="Henry S.A."/>
            <person name="Pawlowska T.E."/>
        </authorList>
    </citation>
    <scope>NUCLEOTIDE SEQUENCE [LARGE SCALE GENOMIC DNA]</scope>
    <source>
        <strain evidence="3 4">ATCC 52813</strain>
    </source>
</reference>
<accession>A0A2G4T6Z1</accession>
<dbReference type="Pfam" id="PF12090">
    <property type="entry name" value="Spt20_SEP"/>
    <property type="match status" value="1"/>
</dbReference>
<evidence type="ECO:0000259" key="2">
    <source>
        <dbReference type="Pfam" id="PF12090"/>
    </source>
</evidence>
<dbReference type="STRING" id="1340429.A0A2G4T6Z1"/>
<dbReference type="RefSeq" id="XP_023470491.1">
    <property type="nucleotide sequence ID" value="XM_023615536.1"/>
</dbReference>
<dbReference type="InterPro" id="IPR046468">
    <property type="entry name" value="Spt20-like_SEP"/>
</dbReference>
<feature type="region of interest" description="Disordered" evidence="1">
    <location>
        <begin position="412"/>
        <end position="450"/>
    </location>
</feature>
<dbReference type="AlphaFoldDB" id="A0A2G4T6Z1"/>
<feature type="region of interest" description="Disordered" evidence="1">
    <location>
        <begin position="1"/>
        <end position="29"/>
    </location>
</feature>
<evidence type="ECO:0000313" key="4">
    <source>
        <dbReference type="Proteomes" id="UP000242254"/>
    </source>
</evidence>
<dbReference type="Proteomes" id="UP000242254">
    <property type="component" value="Unassembled WGS sequence"/>
</dbReference>
<organism evidence="3 4">
    <name type="scientific">Rhizopus microsporus ATCC 52813</name>
    <dbReference type="NCBI Taxonomy" id="1340429"/>
    <lineage>
        <taxon>Eukaryota</taxon>
        <taxon>Fungi</taxon>
        <taxon>Fungi incertae sedis</taxon>
        <taxon>Mucoromycota</taxon>
        <taxon>Mucoromycotina</taxon>
        <taxon>Mucoromycetes</taxon>
        <taxon>Mucorales</taxon>
        <taxon>Mucorineae</taxon>
        <taxon>Rhizopodaceae</taxon>
        <taxon>Rhizopus</taxon>
    </lineage>
</organism>
<dbReference type="GeneID" id="35446524"/>
<dbReference type="GO" id="GO:0000124">
    <property type="term" value="C:SAGA complex"/>
    <property type="evidence" value="ECO:0007669"/>
    <property type="project" value="InterPro"/>
</dbReference>
<gene>
    <name evidence="3" type="ORF">RHIMIDRAFT_66105</name>
</gene>
<evidence type="ECO:0000313" key="3">
    <source>
        <dbReference type="EMBL" id="PHZ16783.1"/>
    </source>
</evidence>
<name>A0A2G4T6Z1_RHIZD</name>
<sequence>MASAVADQSSVGQLIEPHSQQTSNMNKQRKLICSPREEELLKRHSQDPPSLCLHLYSTYFKFEHEDGFFSYKSQFKDFLLCIKEKRLPGDLMDVFNEASCRYYDGCLIVEIHDHRSESIEIKRVVMRPTAESIWTDVALLSEDWGFPWTEDVALEVEAKILVATEEPLCLDPSIQVTRLSNAMEYMSTPKKVKKKLKWNSVEREQKLAKQAEHKRLMTLKDNRAKRPFPFEPSFSKISYLQDWRIKKQKANAEPLPAIDVKKGKGRKSLLEPITLPDGRKCVRSIRFERPEGDKKIYTLINIYLLNGHYDGVFRWGTAYDTSLNGGSIKFSLGPEYVMDAYVTHIKTVYGQFNTLVSDHTTSSVMPSSPTPRATPPTVFQLQQFQAQQLQAQQNRALQAKIAMLPPHQRALFIQQQQQQQQQQQHSSSNSNSNNNNNTTAAATAATATTK</sequence>
<feature type="domain" description="Spt20-like SEP" evidence="2">
    <location>
        <begin position="45"/>
        <end position="184"/>
    </location>
</feature>
<dbReference type="GO" id="GO:0003712">
    <property type="term" value="F:transcription coregulator activity"/>
    <property type="evidence" value="ECO:0007669"/>
    <property type="project" value="InterPro"/>
</dbReference>
<dbReference type="GO" id="GO:0006357">
    <property type="term" value="P:regulation of transcription by RNA polymerase II"/>
    <property type="evidence" value="ECO:0007669"/>
    <property type="project" value="TreeGrafter"/>
</dbReference>
<feature type="compositionally biased region" description="Polar residues" evidence="1">
    <location>
        <begin position="1"/>
        <end position="26"/>
    </location>
</feature>
<dbReference type="EMBL" id="KZ303843">
    <property type="protein sequence ID" value="PHZ16783.1"/>
    <property type="molecule type" value="Genomic_DNA"/>
</dbReference>
<proteinExistence type="predicted"/>
<dbReference type="PANTHER" id="PTHR13526">
    <property type="entry name" value="TRANSCRIPTION FACTOR SPT20 HOMOLOG"/>
    <property type="match status" value="1"/>
</dbReference>